<dbReference type="PANTHER" id="PTHR43537:SF54">
    <property type="entry name" value="TRANSCRIPTIONAL REGULATOR, GNTR FAMILY"/>
    <property type="match status" value="1"/>
</dbReference>
<accession>A0ABS2ZKX2</accession>
<dbReference type="InterPro" id="IPR036390">
    <property type="entry name" value="WH_DNA-bd_sf"/>
</dbReference>
<protein>
    <submittedName>
        <fullName evidence="5">FadR family transcriptional regulator</fullName>
    </submittedName>
</protein>
<evidence type="ECO:0000256" key="1">
    <source>
        <dbReference type="ARBA" id="ARBA00023015"/>
    </source>
</evidence>
<dbReference type="Proteomes" id="UP001319060">
    <property type="component" value="Unassembled WGS sequence"/>
</dbReference>
<dbReference type="PROSITE" id="PS50949">
    <property type="entry name" value="HTH_GNTR"/>
    <property type="match status" value="1"/>
</dbReference>
<gene>
    <name evidence="5" type="ORF">JYA64_18750</name>
</gene>
<name>A0ABS2ZKX2_9BACL</name>
<evidence type="ECO:0000256" key="3">
    <source>
        <dbReference type="ARBA" id="ARBA00023163"/>
    </source>
</evidence>
<dbReference type="PRINTS" id="PR00035">
    <property type="entry name" value="HTHGNTR"/>
</dbReference>
<dbReference type="PANTHER" id="PTHR43537">
    <property type="entry name" value="TRANSCRIPTIONAL REGULATOR, GNTR FAMILY"/>
    <property type="match status" value="1"/>
</dbReference>
<dbReference type="Pfam" id="PF00392">
    <property type="entry name" value="GntR"/>
    <property type="match status" value="1"/>
</dbReference>
<dbReference type="InterPro" id="IPR008920">
    <property type="entry name" value="TF_FadR/GntR_C"/>
</dbReference>
<keyword evidence="1" id="KW-0805">Transcription regulation</keyword>
<feature type="domain" description="HTH gntR-type" evidence="4">
    <location>
        <begin position="15"/>
        <end position="83"/>
    </location>
</feature>
<keyword evidence="2" id="KW-0238">DNA-binding</keyword>
<comment type="caution">
    <text evidence="5">The sequence shown here is derived from an EMBL/GenBank/DDBJ whole genome shotgun (WGS) entry which is preliminary data.</text>
</comment>
<dbReference type="CDD" id="cd07377">
    <property type="entry name" value="WHTH_GntR"/>
    <property type="match status" value="1"/>
</dbReference>
<dbReference type="RefSeq" id="WP_188401606.1">
    <property type="nucleotide sequence ID" value="NZ_BMCE01000001.1"/>
</dbReference>
<dbReference type="InterPro" id="IPR011711">
    <property type="entry name" value="GntR_C"/>
</dbReference>
<keyword evidence="3" id="KW-0804">Transcription</keyword>
<dbReference type="EMBL" id="JAFHKS010000044">
    <property type="protein sequence ID" value="MBN3547355.1"/>
    <property type="molecule type" value="Genomic_DNA"/>
</dbReference>
<dbReference type="InterPro" id="IPR036388">
    <property type="entry name" value="WH-like_DNA-bd_sf"/>
</dbReference>
<keyword evidence="6" id="KW-1185">Reference proteome</keyword>
<dbReference type="Pfam" id="PF07729">
    <property type="entry name" value="FCD"/>
    <property type="match status" value="1"/>
</dbReference>
<dbReference type="InterPro" id="IPR000524">
    <property type="entry name" value="Tscrpt_reg_HTH_GntR"/>
</dbReference>
<dbReference type="Gene3D" id="1.20.120.530">
    <property type="entry name" value="GntR ligand-binding domain-like"/>
    <property type="match status" value="1"/>
</dbReference>
<proteinExistence type="predicted"/>
<dbReference type="Gene3D" id="1.10.10.10">
    <property type="entry name" value="Winged helix-like DNA-binding domain superfamily/Winged helix DNA-binding domain"/>
    <property type="match status" value="1"/>
</dbReference>
<reference evidence="5 6" key="1">
    <citation type="submission" date="2021-01" db="EMBL/GenBank/DDBJ databases">
        <title>Genome Sequencing of Type Strains.</title>
        <authorList>
            <person name="Lemaire J.F."/>
            <person name="Inderbitzin P."/>
            <person name="Collins S.B."/>
            <person name="Wespe N."/>
            <person name="Knight-Connoni V."/>
        </authorList>
    </citation>
    <scope>NUCLEOTIDE SEQUENCE [LARGE SCALE GENOMIC DNA]</scope>
    <source>
        <strain evidence="5 6">DSM 14730</strain>
    </source>
</reference>
<sequence>MKPVEERGMSVQPTEKVYIEILKQIKAIIVEDGLQAGDKLPSERELSERLKVGRSSVREALRALELLGLIETRRGEGTFICEATGHRLVEVLASFILNDKKARKDLQETRHIVIKECTELAVLRCDSSKISKLESLIQQMDKSGQGKIYEVCKQFEKIVIQSCGNHLLYRLYVELTGYGLSLQRTNSYWPPDLCEEVLQLLQQKNAVKLTNLLSKQNDALYRIE</sequence>
<evidence type="ECO:0000259" key="4">
    <source>
        <dbReference type="PROSITE" id="PS50949"/>
    </source>
</evidence>
<dbReference type="SUPFAM" id="SSF46785">
    <property type="entry name" value="Winged helix' DNA-binding domain"/>
    <property type="match status" value="1"/>
</dbReference>
<dbReference type="SMART" id="SM00345">
    <property type="entry name" value="HTH_GNTR"/>
    <property type="match status" value="1"/>
</dbReference>
<evidence type="ECO:0000313" key="5">
    <source>
        <dbReference type="EMBL" id="MBN3547355.1"/>
    </source>
</evidence>
<evidence type="ECO:0000313" key="6">
    <source>
        <dbReference type="Proteomes" id="UP001319060"/>
    </source>
</evidence>
<evidence type="ECO:0000256" key="2">
    <source>
        <dbReference type="ARBA" id="ARBA00023125"/>
    </source>
</evidence>
<organism evidence="5 6">
    <name type="scientific">Fictibacillus barbaricus</name>
    <dbReference type="NCBI Taxonomy" id="182136"/>
    <lineage>
        <taxon>Bacteria</taxon>
        <taxon>Bacillati</taxon>
        <taxon>Bacillota</taxon>
        <taxon>Bacilli</taxon>
        <taxon>Bacillales</taxon>
        <taxon>Fictibacillaceae</taxon>
        <taxon>Fictibacillus</taxon>
    </lineage>
</organism>